<sequence>MSSFAHHITTKGSSNGTHNDVQCAEPSGVNVLIIGAGVGGLVAALECYRKGHNVRVLERSDSASAGGDMFTIGLSGRRFIRHYPAMAKELDEISVHNGWTRFRKHTGEDIGAPFPSNMPPGTTVAVPADEQPMVMQLRPLFHHMLYNQIQRFGIDVSYGRRIVEYYEDAEKGVAGVVTDKGEREEADLVIAADGLSSHSRDVVLGGQGKGKPSGRSIVRAAIPLETAMADPVVAEYFGLKDGKDPVMQPWMGPETHAMVLSYADKQGENKQLLWGLTYTELSTAAQSTTESWQNSVSSQDVLGLMEKVPGWGEPMKALVRTMPEGSIIFWPLLWRNPNPLVHSKGGRVLQIGDAAHTFLPTSGNGATQAIEDAVTIAACLQQAGKADIPAAVRTHALLRGDRVATAQFLGFYNAERFQKADMKAIGKDAKKVDVKVPKWIYTSDPEKYADENFAQAKASLEGGKVFKNTNIPEGYEPEPWTMEGIERLYAEGKQVELKGDWS</sequence>
<evidence type="ECO:0000256" key="1">
    <source>
        <dbReference type="ARBA" id="ARBA00001974"/>
    </source>
</evidence>
<keyword evidence="4" id="KW-0274">FAD</keyword>
<dbReference type="EMBL" id="JAVRQU010000019">
    <property type="protein sequence ID" value="KAK5692386.1"/>
    <property type="molecule type" value="Genomic_DNA"/>
</dbReference>
<evidence type="ECO:0000259" key="7">
    <source>
        <dbReference type="Pfam" id="PF01494"/>
    </source>
</evidence>
<dbReference type="InterPro" id="IPR002938">
    <property type="entry name" value="FAD-bd"/>
</dbReference>
<name>A0AAN7W1T9_9PEZI</name>
<dbReference type="PRINTS" id="PR00420">
    <property type="entry name" value="RNGMNOXGNASE"/>
</dbReference>
<evidence type="ECO:0000313" key="9">
    <source>
        <dbReference type="Proteomes" id="UP001310594"/>
    </source>
</evidence>
<dbReference type="PANTHER" id="PTHR13789:SF315">
    <property type="entry name" value="FAD-DEPENDENT MONOOXYGENASE MDPD"/>
    <property type="match status" value="1"/>
</dbReference>
<protein>
    <recommendedName>
        <fullName evidence="7">FAD-binding domain-containing protein</fullName>
    </recommendedName>
</protein>
<gene>
    <name evidence="8" type="ORF">LTR97_010694</name>
</gene>
<proteinExistence type="inferred from homology"/>
<organism evidence="8 9">
    <name type="scientific">Elasticomyces elasticus</name>
    <dbReference type="NCBI Taxonomy" id="574655"/>
    <lineage>
        <taxon>Eukaryota</taxon>
        <taxon>Fungi</taxon>
        <taxon>Dikarya</taxon>
        <taxon>Ascomycota</taxon>
        <taxon>Pezizomycotina</taxon>
        <taxon>Dothideomycetes</taxon>
        <taxon>Dothideomycetidae</taxon>
        <taxon>Mycosphaerellales</taxon>
        <taxon>Teratosphaeriaceae</taxon>
        <taxon>Elasticomyces</taxon>
    </lineage>
</organism>
<evidence type="ECO:0000256" key="4">
    <source>
        <dbReference type="ARBA" id="ARBA00022827"/>
    </source>
</evidence>
<keyword evidence="3" id="KW-0285">Flavoprotein</keyword>
<evidence type="ECO:0000256" key="5">
    <source>
        <dbReference type="ARBA" id="ARBA00023002"/>
    </source>
</evidence>
<feature type="domain" description="FAD-binding" evidence="7">
    <location>
        <begin position="345"/>
        <end position="381"/>
    </location>
</feature>
<dbReference type="InterPro" id="IPR036188">
    <property type="entry name" value="FAD/NAD-bd_sf"/>
</dbReference>
<accession>A0AAN7W1T9</accession>
<evidence type="ECO:0000256" key="3">
    <source>
        <dbReference type="ARBA" id="ARBA00022630"/>
    </source>
</evidence>
<keyword evidence="6" id="KW-0503">Monooxygenase</keyword>
<dbReference type="Gene3D" id="3.50.50.60">
    <property type="entry name" value="FAD/NAD(P)-binding domain"/>
    <property type="match status" value="1"/>
</dbReference>
<reference evidence="8" key="1">
    <citation type="submission" date="2023-08" db="EMBL/GenBank/DDBJ databases">
        <title>Black Yeasts Isolated from many extreme environments.</title>
        <authorList>
            <person name="Coleine C."/>
            <person name="Stajich J.E."/>
            <person name="Selbmann L."/>
        </authorList>
    </citation>
    <scope>NUCLEOTIDE SEQUENCE</scope>
    <source>
        <strain evidence="8">CCFEE 5810</strain>
    </source>
</reference>
<evidence type="ECO:0000313" key="8">
    <source>
        <dbReference type="EMBL" id="KAK5692386.1"/>
    </source>
</evidence>
<dbReference type="PANTHER" id="PTHR13789">
    <property type="entry name" value="MONOOXYGENASE"/>
    <property type="match status" value="1"/>
</dbReference>
<dbReference type="GO" id="GO:0071949">
    <property type="term" value="F:FAD binding"/>
    <property type="evidence" value="ECO:0007669"/>
    <property type="project" value="InterPro"/>
</dbReference>
<comment type="cofactor">
    <cofactor evidence="1">
        <name>FAD</name>
        <dbReference type="ChEBI" id="CHEBI:57692"/>
    </cofactor>
</comment>
<dbReference type="GO" id="GO:0004497">
    <property type="term" value="F:monooxygenase activity"/>
    <property type="evidence" value="ECO:0007669"/>
    <property type="project" value="UniProtKB-KW"/>
</dbReference>
<keyword evidence="5" id="KW-0560">Oxidoreductase</keyword>
<dbReference type="SUPFAM" id="SSF51905">
    <property type="entry name" value="FAD/NAD(P)-binding domain"/>
    <property type="match status" value="1"/>
</dbReference>
<dbReference type="InterPro" id="IPR050493">
    <property type="entry name" value="FAD-dep_Monooxygenase_BioMet"/>
</dbReference>
<feature type="domain" description="FAD-binding" evidence="7">
    <location>
        <begin position="29"/>
        <end position="269"/>
    </location>
</feature>
<evidence type="ECO:0000256" key="2">
    <source>
        <dbReference type="ARBA" id="ARBA00007992"/>
    </source>
</evidence>
<comment type="similarity">
    <text evidence="2">Belongs to the paxM FAD-dependent monooxygenase family.</text>
</comment>
<dbReference type="Pfam" id="PF01494">
    <property type="entry name" value="FAD_binding_3"/>
    <property type="match status" value="2"/>
</dbReference>
<dbReference type="AlphaFoldDB" id="A0AAN7W1T9"/>
<evidence type="ECO:0000256" key="6">
    <source>
        <dbReference type="ARBA" id="ARBA00023033"/>
    </source>
</evidence>
<comment type="caution">
    <text evidence="8">The sequence shown here is derived from an EMBL/GenBank/DDBJ whole genome shotgun (WGS) entry which is preliminary data.</text>
</comment>
<dbReference type="Proteomes" id="UP001310594">
    <property type="component" value="Unassembled WGS sequence"/>
</dbReference>